<dbReference type="InterPro" id="IPR051750">
    <property type="entry name" value="Trans-sulfuration_enzymes"/>
</dbReference>
<reference evidence="12 13" key="1">
    <citation type="submission" date="2021-08" db="EMBL/GenBank/DDBJ databases">
        <title>Draft Genome Sequence of Phanerochaete sordida strain YK-624.</title>
        <authorList>
            <person name="Mori T."/>
            <person name="Dohra H."/>
            <person name="Suzuki T."/>
            <person name="Kawagishi H."/>
            <person name="Hirai H."/>
        </authorList>
    </citation>
    <scope>NUCLEOTIDE SEQUENCE [LARGE SCALE GENOMIC DNA]</scope>
    <source>
        <strain evidence="12 13">YK-624</strain>
    </source>
</reference>
<keyword evidence="13" id="KW-1185">Reference proteome</keyword>
<feature type="compositionally biased region" description="Polar residues" evidence="11">
    <location>
        <begin position="170"/>
        <end position="182"/>
    </location>
</feature>
<evidence type="ECO:0000256" key="5">
    <source>
        <dbReference type="ARBA" id="ARBA00023167"/>
    </source>
</evidence>
<dbReference type="EC" id="2.5.1.48" evidence="9"/>
<evidence type="ECO:0000256" key="9">
    <source>
        <dbReference type="ARBA" id="ARBA00066530"/>
    </source>
</evidence>
<keyword evidence="4" id="KW-0663">Pyridoxal phosphate</keyword>
<gene>
    <name evidence="12" type="ORF">PsYK624_012770</name>
</gene>
<comment type="function">
    <text evidence="7">Catalyzes the formation of L-cystathionine from O-succinyl-L-homoserine (OSHS) and L-cysteine, via a gamma-replacement reaction. In the absence of thiol, catalyzes gamma-elimination to form 2-oxobutanoate, succinate and ammonia.</text>
</comment>
<evidence type="ECO:0000256" key="10">
    <source>
        <dbReference type="ARBA" id="ARBA00083849"/>
    </source>
</evidence>
<dbReference type="FunFam" id="3.90.1150.10:FF:000063">
    <property type="entry name" value="Probable cystathionine gamma-synthase"/>
    <property type="match status" value="1"/>
</dbReference>
<name>A0A9P3FZK4_9APHY</name>
<keyword evidence="2" id="KW-0028">Amino-acid biosynthesis</keyword>
<protein>
    <recommendedName>
        <fullName evidence="9">cystathionine gamma-synthase</fullName>
        <ecNumber evidence="9">2.5.1.48</ecNumber>
    </recommendedName>
    <alternativeName>
        <fullName evidence="10">O-succinylhomoserine (thiol)-lyase</fullName>
    </alternativeName>
</protein>
<dbReference type="GO" id="GO:0009086">
    <property type="term" value="P:methionine biosynthetic process"/>
    <property type="evidence" value="ECO:0007669"/>
    <property type="project" value="UniProtKB-KW"/>
</dbReference>
<dbReference type="PANTHER" id="PTHR42699">
    <property type="match status" value="1"/>
</dbReference>
<dbReference type="PANTHER" id="PTHR42699:SF1">
    <property type="entry name" value="CYSTATHIONINE GAMMA-SYNTHASE-RELATED"/>
    <property type="match status" value="1"/>
</dbReference>
<evidence type="ECO:0000256" key="3">
    <source>
        <dbReference type="ARBA" id="ARBA00022679"/>
    </source>
</evidence>
<evidence type="ECO:0000256" key="11">
    <source>
        <dbReference type="SAM" id="MobiDB-lite"/>
    </source>
</evidence>
<organism evidence="12 13">
    <name type="scientific">Phanerochaete sordida</name>
    <dbReference type="NCBI Taxonomy" id="48140"/>
    <lineage>
        <taxon>Eukaryota</taxon>
        <taxon>Fungi</taxon>
        <taxon>Dikarya</taxon>
        <taxon>Basidiomycota</taxon>
        <taxon>Agaricomycotina</taxon>
        <taxon>Agaricomycetes</taxon>
        <taxon>Polyporales</taxon>
        <taxon>Phanerochaetaceae</taxon>
        <taxon>Phanerochaete</taxon>
    </lineage>
</organism>
<keyword evidence="3 12" id="KW-0808">Transferase</keyword>
<dbReference type="FunFam" id="3.40.640.10:FF:000111">
    <property type="entry name" value="Cystathionine gamma-synthase"/>
    <property type="match status" value="1"/>
</dbReference>
<feature type="region of interest" description="Disordered" evidence="11">
    <location>
        <begin position="169"/>
        <end position="216"/>
    </location>
</feature>
<evidence type="ECO:0000313" key="12">
    <source>
        <dbReference type="EMBL" id="GJE85199.1"/>
    </source>
</evidence>
<keyword evidence="5" id="KW-0486">Methionine biosynthesis</keyword>
<comment type="cofactor">
    <cofactor evidence="1">
        <name>pyridoxal 5'-phosphate</name>
        <dbReference type="ChEBI" id="CHEBI:597326"/>
    </cofactor>
</comment>
<evidence type="ECO:0000256" key="4">
    <source>
        <dbReference type="ARBA" id="ARBA00022898"/>
    </source>
</evidence>
<evidence type="ECO:0000313" key="13">
    <source>
        <dbReference type="Proteomes" id="UP000703269"/>
    </source>
</evidence>
<dbReference type="InterPro" id="IPR015422">
    <property type="entry name" value="PyrdxlP-dep_Trfase_small"/>
</dbReference>
<dbReference type="Gene3D" id="3.90.1150.10">
    <property type="entry name" value="Aspartate Aminotransferase, domain 1"/>
    <property type="match status" value="1"/>
</dbReference>
<dbReference type="GO" id="GO:0019346">
    <property type="term" value="P:transsulfuration"/>
    <property type="evidence" value="ECO:0007669"/>
    <property type="project" value="InterPro"/>
</dbReference>
<dbReference type="Gene3D" id="3.40.640.10">
    <property type="entry name" value="Type I PLP-dependent aspartate aminotransferase-like (Major domain)"/>
    <property type="match status" value="1"/>
</dbReference>
<comment type="catalytic activity">
    <reaction evidence="6">
        <text>O-succinyl-L-homoserine + L-cysteine = L,L-cystathionine + succinate + H(+)</text>
        <dbReference type="Rhea" id="RHEA:20397"/>
        <dbReference type="ChEBI" id="CHEBI:15378"/>
        <dbReference type="ChEBI" id="CHEBI:30031"/>
        <dbReference type="ChEBI" id="CHEBI:35235"/>
        <dbReference type="ChEBI" id="CHEBI:57661"/>
        <dbReference type="ChEBI" id="CHEBI:58161"/>
        <dbReference type="EC" id="2.5.1.48"/>
    </reaction>
</comment>
<evidence type="ECO:0000256" key="2">
    <source>
        <dbReference type="ARBA" id="ARBA00022605"/>
    </source>
</evidence>
<dbReference type="Pfam" id="PF01053">
    <property type="entry name" value="Cys_Met_Meta_PP"/>
    <property type="match status" value="1"/>
</dbReference>
<sequence>MSCVAIQEQIALGAAVPALEAHAISVSLPTWEDNIGYEEGDKRVVDAMVSGYPRFFIHLSIRKLAQICEQKFGVNGEQALLYPTRRIAEKCRDFMLDRSSQQGLAVPVRLVQFLITPESATASTATSVELHIVLFPSDAFPLAKQFWQHTGLGISSRLAEHCLAMLSDETAPSSPKLTSTPIFTKRNASNRHYAKQPSLSTPSPTLSPPPEPATETFDADHATYLEERYGRNLPVEAAAAAKRAMRRRIAGVLVHDSPTHWSQAGEQAIELGPSTRGVKEVSEDDVYLYSTGMTSIFSAHQLALGVMPSAKSICFGFPYTDTLKVLQKWGPGCHFFGHGLDKDIDELEALLAKEHAERPDAPPALALFTEFPSNPLLRCADLPRLRALADKYDFLIVVDETLGNFENVEVLPYADVVVSSLSKVFSGDANVMGGSLVLNPKGRHYDALKAHLAETYEDSYFGQDAIYMERNSRDFRRRAHIIDANTEAVCDFLRAHPETVKEVYYPKYTTAAHYEKCRVPGGGYGGLFSVTFHHPQASRAFFDAMPFFKGPSLGTNFTLACPYTILGHYLELDWAAGYGVEEGLVRVSVGMEDRELLLDGFQKALKAAEDAASRAQ</sequence>
<dbReference type="InterPro" id="IPR000277">
    <property type="entry name" value="Cys/Met-Metab_PyrdxlP-dep_enz"/>
</dbReference>
<dbReference type="SUPFAM" id="SSF53383">
    <property type="entry name" value="PLP-dependent transferases"/>
    <property type="match status" value="1"/>
</dbReference>
<proteinExistence type="predicted"/>
<accession>A0A9P3FZK4</accession>
<dbReference type="EMBL" id="BPQB01000002">
    <property type="protein sequence ID" value="GJE85199.1"/>
    <property type="molecule type" value="Genomic_DNA"/>
</dbReference>
<evidence type="ECO:0000256" key="8">
    <source>
        <dbReference type="ARBA" id="ARBA00060510"/>
    </source>
</evidence>
<evidence type="ECO:0000256" key="6">
    <source>
        <dbReference type="ARBA" id="ARBA00051441"/>
    </source>
</evidence>
<evidence type="ECO:0000256" key="1">
    <source>
        <dbReference type="ARBA" id="ARBA00001933"/>
    </source>
</evidence>
<dbReference type="GO" id="GO:0003962">
    <property type="term" value="F:cystathionine gamma-synthase activity"/>
    <property type="evidence" value="ECO:0007669"/>
    <property type="project" value="UniProtKB-EC"/>
</dbReference>
<dbReference type="InterPro" id="IPR015424">
    <property type="entry name" value="PyrdxlP-dep_Trfase"/>
</dbReference>
<dbReference type="GO" id="GO:0030170">
    <property type="term" value="F:pyridoxal phosphate binding"/>
    <property type="evidence" value="ECO:0007669"/>
    <property type="project" value="InterPro"/>
</dbReference>
<dbReference type="AlphaFoldDB" id="A0A9P3FZK4"/>
<dbReference type="Proteomes" id="UP000703269">
    <property type="component" value="Unassembled WGS sequence"/>
</dbReference>
<evidence type="ECO:0000256" key="7">
    <source>
        <dbReference type="ARBA" id="ARBA00058439"/>
    </source>
</evidence>
<dbReference type="InterPro" id="IPR015421">
    <property type="entry name" value="PyrdxlP-dep_Trfase_major"/>
</dbReference>
<comment type="caution">
    <text evidence="12">The sequence shown here is derived from an EMBL/GenBank/DDBJ whole genome shotgun (WGS) entry which is preliminary data.</text>
</comment>
<comment type="pathway">
    <text evidence="8">Amino-acid biosynthesis; L-methionine biosynthesis via de novo pathway; L-cystathionine from O-succinyl-L-homoserine: step 1/1.</text>
</comment>
<dbReference type="OrthoDB" id="10047078at2759"/>